<dbReference type="Proteomes" id="UP000887577">
    <property type="component" value="Unplaced"/>
</dbReference>
<dbReference type="Gene3D" id="3.30.30.30">
    <property type="match status" value="1"/>
</dbReference>
<accession>A0A914XVL3</accession>
<dbReference type="WBParaSite" id="PSU_v2.g11978.t1">
    <property type="protein sequence ID" value="PSU_v2.g11978.t1"/>
    <property type="gene ID" value="PSU_v2.g11978"/>
</dbReference>
<sequence length="488" mass="55885">MASLIGFIDGANAQLYITIVHESTGSIVSTVQSFACQSFINIILPKLFNSTDFKAVIINTCNVISTDFKDTLQFRKAVKEKLDQMKIINYYITKENFVQSQCLIAANYSSNLDDIVLIVMGAGENVVVSELRYTENGYKILRTDRFLTNERQRLENPEAISQRIYSFCKPKKIILSSANFELSAPPKYLKAMLKLSNKLIVVDRQNFIDISIIETFKMFDDKSYVKFRILPICSREYHLGFKYGSKCHRKIVAEFGEALPFKKSVFVSKSCLEFYNAHRNELVLEVDEGNLPTFQVKEIILDSVKNLPKKLSANLKGIPIIAFYDDSSVICVWKNGKFQFLDGWNGMYGKQLLIAFDEVKPKFCDEASEAHRRKPSFVVSDLIKIMSRSPEEQQINNCHFKITKDSKNPILIEFDNYGGIKKAATPAFLMAMLLKEHFKAIKEETTNLKLTEFGFYFIDETEDEKIERIKKQIKESCGMLKIGCNFVT</sequence>
<name>A0A914XVL3_9BILA</name>
<protein>
    <submittedName>
        <fullName evidence="2">Uncharacterized protein</fullName>
    </submittedName>
</protein>
<keyword evidence="1" id="KW-1185">Reference proteome</keyword>
<evidence type="ECO:0000313" key="1">
    <source>
        <dbReference type="Proteomes" id="UP000887577"/>
    </source>
</evidence>
<proteinExistence type="predicted"/>
<dbReference type="Gene3D" id="3.30.420.40">
    <property type="match status" value="1"/>
</dbReference>
<dbReference type="AlphaFoldDB" id="A0A914XVL3"/>
<evidence type="ECO:0000313" key="2">
    <source>
        <dbReference type="WBParaSite" id="PSU_v2.g11978.t1"/>
    </source>
</evidence>
<organism evidence="1 2">
    <name type="scientific">Panagrolaimus superbus</name>
    <dbReference type="NCBI Taxonomy" id="310955"/>
    <lineage>
        <taxon>Eukaryota</taxon>
        <taxon>Metazoa</taxon>
        <taxon>Ecdysozoa</taxon>
        <taxon>Nematoda</taxon>
        <taxon>Chromadorea</taxon>
        <taxon>Rhabditida</taxon>
        <taxon>Tylenchina</taxon>
        <taxon>Panagrolaimomorpha</taxon>
        <taxon>Panagrolaimoidea</taxon>
        <taxon>Panagrolaimidae</taxon>
        <taxon>Panagrolaimus</taxon>
    </lineage>
</organism>
<reference evidence="2" key="1">
    <citation type="submission" date="2022-11" db="UniProtKB">
        <authorList>
            <consortium name="WormBaseParasite"/>
        </authorList>
    </citation>
    <scope>IDENTIFICATION</scope>
</reference>